<feature type="transmembrane region" description="Helical" evidence="3">
    <location>
        <begin position="42"/>
        <end position="64"/>
    </location>
</feature>
<comment type="catalytic activity">
    <reaction evidence="3">
        <text>Cleavage of hydrophobic, N-terminal signal or leader sequences from secreted and periplasmic proteins.</text>
        <dbReference type="EC" id="3.4.21.89"/>
    </reaction>
</comment>
<evidence type="ECO:0000256" key="3">
    <source>
        <dbReference type="RuleBase" id="RU362042"/>
    </source>
</evidence>
<dbReference type="GO" id="GO:0004252">
    <property type="term" value="F:serine-type endopeptidase activity"/>
    <property type="evidence" value="ECO:0007669"/>
    <property type="project" value="InterPro"/>
</dbReference>
<proteinExistence type="inferred from homology"/>
<protein>
    <recommendedName>
        <fullName evidence="3">Signal peptidase I</fullName>
        <ecNumber evidence="3">3.4.21.89</ecNumber>
    </recommendedName>
</protein>
<comment type="caution">
    <text evidence="3">Lacks conserved residue(s) required for the propagation of feature annotation.</text>
</comment>
<dbReference type="Pfam" id="PF10502">
    <property type="entry name" value="Peptidase_S26"/>
    <property type="match status" value="1"/>
</dbReference>
<dbReference type="SUPFAM" id="SSF51306">
    <property type="entry name" value="LexA/Signal peptidase"/>
    <property type="match status" value="1"/>
</dbReference>
<dbReference type="GO" id="GO:0005886">
    <property type="term" value="C:plasma membrane"/>
    <property type="evidence" value="ECO:0007669"/>
    <property type="project" value="UniProtKB-SubCell"/>
</dbReference>
<reference evidence="5 6" key="1">
    <citation type="submission" date="2020-01" db="EMBL/GenBank/DDBJ databases">
        <title>Insect and environment-associated Actinomycetes.</title>
        <authorList>
            <person name="Currrie C."/>
            <person name="Chevrette M."/>
            <person name="Carlson C."/>
            <person name="Stubbendieck R."/>
            <person name="Wendt-Pienkowski E."/>
        </authorList>
    </citation>
    <scope>NUCLEOTIDE SEQUENCE [LARGE SCALE GENOMIC DNA]</scope>
    <source>
        <strain evidence="5 6">SID7739</strain>
    </source>
</reference>
<dbReference type="EC" id="3.4.21.89" evidence="3"/>
<dbReference type="PANTHER" id="PTHR43390">
    <property type="entry name" value="SIGNAL PEPTIDASE I"/>
    <property type="match status" value="1"/>
</dbReference>
<evidence type="ECO:0000313" key="5">
    <source>
        <dbReference type="EMBL" id="NEC31847.1"/>
    </source>
</evidence>
<name>A0A6G3T552_9ACTN</name>
<keyword evidence="3" id="KW-0472">Membrane</keyword>
<dbReference type="NCBIfam" id="TIGR02227">
    <property type="entry name" value="sigpep_I_bact"/>
    <property type="match status" value="1"/>
</dbReference>
<dbReference type="EMBL" id="JAAGMQ010000043">
    <property type="protein sequence ID" value="NEC31847.1"/>
    <property type="molecule type" value="Genomic_DNA"/>
</dbReference>
<evidence type="ECO:0000313" key="6">
    <source>
        <dbReference type="Proteomes" id="UP000475666"/>
    </source>
</evidence>
<feature type="domain" description="Peptidase S26" evidence="4">
    <location>
        <begin position="52"/>
        <end position="201"/>
    </location>
</feature>
<gene>
    <name evidence="5" type="primary">lepB</name>
    <name evidence="5" type="ORF">G3I66_01315</name>
</gene>
<keyword evidence="3 5" id="KW-0378">Hydrolase</keyword>
<dbReference type="GO" id="GO:0006465">
    <property type="term" value="P:signal peptide processing"/>
    <property type="evidence" value="ECO:0007669"/>
    <property type="project" value="InterPro"/>
</dbReference>
<feature type="transmembrane region" description="Helical" evidence="3">
    <location>
        <begin position="209"/>
        <end position="229"/>
    </location>
</feature>
<organism evidence="5 6">
    <name type="scientific">Streptomyces rubrogriseus</name>
    <dbReference type="NCBI Taxonomy" id="194673"/>
    <lineage>
        <taxon>Bacteria</taxon>
        <taxon>Bacillati</taxon>
        <taxon>Actinomycetota</taxon>
        <taxon>Actinomycetes</taxon>
        <taxon>Kitasatosporales</taxon>
        <taxon>Streptomycetaceae</taxon>
        <taxon>Streptomyces</taxon>
        <taxon>Streptomyces violaceoruber group</taxon>
    </lineage>
</organism>
<evidence type="ECO:0000256" key="2">
    <source>
        <dbReference type="ARBA" id="ARBA00009370"/>
    </source>
</evidence>
<dbReference type="PANTHER" id="PTHR43390:SF1">
    <property type="entry name" value="CHLOROPLAST PROCESSING PEPTIDASE"/>
    <property type="match status" value="1"/>
</dbReference>
<dbReference type="PRINTS" id="PR00727">
    <property type="entry name" value="LEADERPTASE"/>
</dbReference>
<keyword evidence="3" id="KW-0812">Transmembrane</keyword>
<comment type="caution">
    <text evidence="5">The sequence shown here is derived from an EMBL/GenBank/DDBJ whole genome shotgun (WGS) entry which is preliminary data.</text>
</comment>
<keyword evidence="3" id="KW-0645">Protease</keyword>
<keyword evidence="3" id="KW-1133">Transmembrane helix</keyword>
<dbReference type="CDD" id="cd06530">
    <property type="entry name" value="S26_SPase_I"/>
    <property type="match status" value="1"/>
</dbReference>
<dbReference type="InterPro" id="IPR000223">
    <property type="entry name" value="Pept_S26A_signal_pept_1"/>
</dbReference>
<comment type="similarity">
    <text evidence="2 3">Belongs to the peptidase S26 family.</text>
</comment>
<evidence type="ECO:0000259" key="4">
    <source>
        <dbReference type="Pfam" id="PF10502"/>
    </source>
</evidence>
<dbReference type="InterPro" id="IPR036286">
    <property type="entry name" value="LexA/Signal_pep-like_sf"/>
</dbReference>
<dbReference type="InterPro" id="IPR019533">
    <property type="entry name" value="Peptidase_S26"/>
</dbReference>
<evidence type="ECO:0000256" key="1">
    <source>
        <dbReference type="ARBA" id="ARBA00004401"/>
    </source>
</evidence>
<dbReference type="Gene3D" id="2.10.109.10">
    <property type="entry name" value="Umud Fragment, subunit A"/>
    <property type="match status" value="1"/>
</dbReference>
<sequence>MRSGQEVRFRPGPLISAGPPARGGCRGGAFMRQRRVGGRLRVAGWVLAPLGLALVLGSTGYFFARHQGVTVQSESMEPGYRQGEHLVVEHIGVNEIRRGDVVLVRVPGRYQGAPVLRRVIGKGGDHVESDGARVVVNGKQLDEPYVRRDELSSAAAPYDVRVPDGRLFLLGDNRGNSNDSRFSLDEQSGSVTASSVLGRVRDGFVVPPVLLATGGLGLVLALVGAGLWIGGYTARRDRRPLAAAPPWPAT</sequence>
<dbReference type="AlphaFoldDB" id="A0A6G3T552"/>
<accession>A0A6G3T552</accession>
<dbReference type="GO" id="GO:0009003">
    <property type="term" value="F:signal peptidase activity"/>
    <property type="evidence" value="ECO:0007669"/>
    <property type="project" value="UniProtKB-EC"/>
</dbReference>
<comment type="subcellular location">
    <subcellularLocation>
        <location evidence="1">Cell membrane</location>
        <topology evidence="1">Single-pass type II membrane protein</topology>
    </subcellularLocation>
    <subcellularLocation>
        <location evidence="3">Membrane</location>
        <topology evidence="3">Single-pass type II membrane protein</topology>
    </subcellularLocation>
</comment>
<dbReference type="Proteomes" id="UP000475666">
    <property type="component" value="Unassembled WGS sequence"/>
</dbReference>